<dbReference type="InterPro" id="IPR007052">
    <property type="entry name" value="CS_dom"/>
</dbReference>
<proteinExistence type="predicted"/>
<dbReference type="Pfam" id="PF04969">
    <property type="entry name" value="CS"/>
    <property type="match status" value="1"/>
</dbReference>
<dbReference type="Proteomes" id="UP000695562">
    <property type="component" value="Unassembled WGS sequence"/>
</dbReference>
<dbReference type="CDD" id="cd06467">
    <property type="entry name" value="p23_NUDC_like"/>
    <property type="match status" value="1"/>
</dbReference>
<keyword evidence="4" id="KW-1185">Reference proteome</keyword>
<name>A0A8J4PWM1_9MYCE</name>
<dbReference type="GO" id="GO:0051082">
    <property type="term" value="F:unfolded protein binding"/>
    <property type="evidence" value="ECO:0007669"/>
    <property type="project" value="TreeGrafter"/>
</dbReference>
<evidence type="ECO:0000313" key="3">
    <source>
        <dbReference type="EMBL" id="KAF2075021.1"/>
    </source>
</evidence>
<comment type="caution">
    <text evidence="3">The sequence shown here is derived from an EMBL/GenBank/DDBJ whole genome shotgun (WGS) entry which is preliminary data.</text>
</comment>
<accession>A0A8J4PWM1</accession>
<dbReference type="SUPFAM" id="SSF49764">
    <property type="entry name" value="HSP20-like chaperones"/>
    <property type="match status" value="1"/>
</dbReference>
<dbReference type="PROSITE" id="PS51203">
    <property type="entry name" value="CS"/>
    <property type="match status" value="1"/>
</dbReference>
<dbReference type="PANTHER" id="PTHR12356">
    <property type="entry name" value="NUCLEAR MOVEMENT PROTEIN NUDC"/>
    <property type="match status" value="1"/>
</dbReference>
<dbReference type="GO" id="GO:0006457">
    <property type="term" value="P:protein folding"/>
    <property type="evidence" value="ECO:0007669"/>
    <property type="project" value="TreeGrafter"/>
</dbReference>
<dbReference type="PANTHER" id="PTHR12356:SF18">
    <property type="entry name" value="NUDC DOMAIN-CONTAINING PROTEIN 2"/>
    <property type="match status" value="1"/>
</dbReference>
<gene>
    <name evidence="3" type="ORF">CYY_003673</name>
</gene>
<dbReference type="AlphaFoldDB" id="A0A8J4PWM1"/>
<sequence length="158" mass="18242">MEKFKHNRRKFEYKGQTIYEWEQSIDEVNIFITPPPGVTSKMIACDIQAKRLALGIKGNSPFINEEFYSTVKVQDSFWTFEDGVIHITLTKMQKTETWLAALKGHDNQNGKESELNEEDKKKIMLERFQQEHPGFDFSGAQFSGQSPDPQTFLGGMKE</sequence>
<protein>
    <recommendedName>
        <fullName evidence="2">CS domain-containing protein</fullName>
    </recommendedName>
</protein>
<dbReference type="Gene3D" id="2.60.40.790">
    <property type="match status" value="1"/>
</dbReference>
<feature type="region of interest" description="Disordered" evidence="1">
    <location>
        <begin position="135"/>
        <end position="158"/>
    </location>
</feature>
<feature type="compositionally biased region" description="Polar residues" evidence="1">
    <location>
        <begin position="140"/>
        <end position="149"/>
    </location>
</feature>
<dbReference type="GO" id="GO:0005737">
    <property type="term" value="C:cytoplasm"/>
    <property type="evidence" value="ECO:0007669"/>
    <property type="project" value="TreeGrafter"/>
</dbReference>
<evidence type="ECO:0000259" key="2">
    <source>
        <dbReference type="PROSITE" id="PS51203"/>
    </source>
</evidence>
<evidence type="ECO:0000256" key="1">
    <source>
        <dbReference type="SAM" id="MobiDB-lite"/>
    </source>
</evidence>
<organism evidence="3 4">
    <name type="scientific">Polysphondylium violaceum</name>
    <dbReference type="NCBI Taxonomy" id="133409"/>
    <lineage>
        <taxon>Eukaryota</taxon>
        <taxon>Amoebozoa</taxon>
        <taxon>Evosea</taxon>
        <taxon>Eumycetozoa</taxon>
        <taxon>Dictyostelia</taxon>
        <taxon>Dictyosteliales</taxon>
        <taxon>Dictyosteliaceae</taxon>
        <taxon>Polysphondylium</taxon>
    </lineage>
</organism>
<dbReference type="InterPro" id="IPR037898">
    <property type="entry name" value="NudC_fam"/>
</dbReference>
<feature type="domain" description="CS" evidence="2">
    <location>
        <begin position="14"/>
        <end position="102"/>
    </location>
</feature>
<dbReference type="InterPro" id="IPR008978">
    <property type="entry name" value="HSP20-like_chaperone"/>
</dbReference>
<dbReference type="EMBL" id="AJWJ01000118">
    <property type="protein sequence ID" value="KAF2075021.1"/>
    <property type="molecule type" value="Genomic_DNA"/>
</dbReference>
<dbReference type="OrthoDB" id="515366at2759"/>
<evidence type="ECO:0000313" key="4">
    <source>
        <dbReference type="Proteomes" id="UP000695562"/>
    </source>
</evidence>
<reference evidence="3" key="1">
    <citation type="submission" date="2020-01" db="EMBL/GenBank/DDBJ databases">
        <title>Development of genomics and gene disruption for Polysphondylium violaceum indicates a role for the polyketide synthase stlB in stalk morphogenesis.</title>
        <authorList>
            <person name="Narita B."/>
            <person name="Kawabe Y."/>
            <person name="Kin K."/>
            <person name="Saito T."/>
            <person name="Gibbs R."/>
            <person name="Kuspa A."/>
            <person name="Muzny D."/>
            <person name="Queller D."/>
            <person name="Richards S."/>
            <person name="Strassman J."/>
            <person name="Sucgang R."/>
            <person name="Worley K."/>
            <person name="Schaap P."/>
        </authorList>
    </citation>
    <scope>NUCLEOTIDE SEQUENCE</scope>
    <source>
        <strain evidence="3">QSvi11</strain>
    </source>
</reference>